<evidence type="ECO:0000313" key="4">
    <source>
        <dbReference type="EMBL" id="MBW4465511.1"/>
    </source>
</evidence>
<proteinExistence type="predicted"/>
<dbReference type="EMBL" id="JAHHHV010000046">
    <property type="protein sequence ID" value="MBW4465511.1"/>
    <property type="molecule type" value="Genomic_DNA"/>
</dbReference>
<gene>
    <name evidence="4" type="ORF">KME07_08730</name>
</gene>
<evidence type="ECO:0000256" key="2">
    <source>
        <dbReference type="SAM" id="Phobius"/>
    </source>
</evidence>
<dbReference type="AlphaFoldDB" id="A0A951U4K5"/>
<protein>
    <submittedName>
        <fullName evidence="4">Protein phosphatase 2C domain-containing protein</fullName>
    </submittedName>
</protein>
<dbReference type="InterPro" id="IPR036457">
    <property type="entry name" value="PPM-type-like_dom_sf"/>
</dbReference>
<dbReference type="InterPro" id="IPR001932">
    <property type="entry name" value="PPM-type_phosphatase-like_dom"/>
</dbReference>
<accession>A0A951U4K5</accession>
<dbReference type="SMART" id="SM00332">
    <property type="entry name" value="PP2Cc"/>
    <property type="match status" value="1"/>
</dbReference>
<feature type="region of interest" description="Disordered" evidence="1">
    <location>
        <begin position="672"/>
        <end position="693"/>
    </location>
</feature>
<dbReference type="PROSITE" id="PS51746">
    <property type="entry name" value="PPM_2"/>
    <property type="match status" value="1"/>
</dbReference>
<keyword evidence="2" id="KW-0812">Transmembrane</keyword>
<organism evidence="4 5">
    <name type="scientific">Pegethrix bostrychoides GSE-TBD4-15B</name>
    <dbReference type="NCBI Taxonomy" id="2839662"/>
    <lineage>
        <taxon>Bacteria</taxon>
        <taxon>Bacillati</taxon>
        <taxon>Cyanobacteriota</taxon>
        <taxon>Cyanophyceae</taxon>
        <taxon>Oculatellales</taxon>
        <taxon>Oculatellaceae</taxon>
        <taxon>Pegethrix</taxon>
    </lineage>
</organism>
<dbReference type="Proteomes" id="UP000707356">
    <property type="component" value="Unassembled WGS sequence"/>
</dbReference>
<reference evidence="4" key="1">
    <citation type="submission" date="2021-05" db="EMBL/GenBank/DDBJ databases">
        <authorList>
            <person name="Pietrasiak N."/>
            <person name="Ward R."/>
            <person name="Stajich J.E."/>
            <person name="Kurbessoian T."/>
        </authorList>
    </citation>
    <scope>NUCLEOTIDE SEQUENCE</scope>
    <source>
        <strain evidence="4">GSE-TBD4-15B</strain>
    </source>
</reference>
<evidence type="ECO:0000256" key="1">
    <source>
        <dbReference type="SAM" id="MobiDB-lite"/>
    </source>
</evidence>
<reference evidence="4" key="2">
    <citation type="journal article" date="2022" name="Microbiol. Resour. Announc.">
        <title>Metagenome Sequencing to Explore Phylogenomics of Terrestrial Cyanobacteria.</title>
        <authorList>
            <person name="Ward R.D."/>
            <person name="Stajich J.E."/>
            <person name="Johansen J.R."/>
            <person name="Huntemann M."/>
            <person name="Clum A."/>
            <person name="Foster B."/>
            <person name="Foster B."/>
            <person name="Roux S."/>
            <person name="Palaniappan K."/>
            <person name="Varghese N."/>
            <person name="Mukherjee S."/>
            <person name="Reddy T.B.K."/>
            <person name="Daum C."/>
            <person name="Copeland A."/>
            <person name="Chen I.A."/>
            <person name="Ivanova N.N."/>
            <person name="Kyrpides N.C."/>
            <person name="Shapiro N."/>
            <person name="Eloe-Fadrosh E.A."/>
            <person name="Pietrasiak N."/>
        </authorList>
    </citation>
    <scope>NUCLEOTIDE SEQUENCE</scope>
    <source>
        <strain evidence="4">GSE-TBD4-15B</strain>
    </source>
</reference>
<name>A0A951U4K5_9CYAN</name>
<dbReference type="Gene3D" id="3.60.40.10">
    <property type="entry name" value="PPM-type phosphatase domain"/>
    <property type="match status" value="1"/>
</dbReference>
<keyword evidence="2" id="KW-1133">Transmembrane helix</keyword>
<dbReference type="SUPFAM" id="SSF81606">
    <property type="entry name" value="PP2C-like"/>
    <property type="match status" value="1"/>
</dbReference>
<dbReference type="Pfam" id="PF13672">
    <property type="entry name" value="PP2C_2"/>
    <property type="match status" value="1"/>
</dbReference>
<evidence type="ECO:0000259" key="3">
    <source>
        <dbReference type="PROSITE" id="PS51746"/>
    </source>
</evidence>
<keyword evidence="2" id="KW-0472">Membrane</keyword>
<dbReference type="SMART" id="SM00331">
    <property type="entry name" value="PP2C_SIG"/>
    <property type="match status" value="1"/>
</dbReference>
<comment type="caution">
    <text evidence="4">The sequence shown here is derived from an EMBL/GenBank/DDBJ whole genome shotgun (WGS) entry which is preliminary data.</text>
</comment>
<dbReference type="CDD" id="cd00143">
    <property type="entry name" value="PP2Cc"/>
    <property type="match status" value="1"/>
</dbReference>
<feature type="domain" description="PPM-type phosphatase" evidence="3">
    <location>
        <begin position="323"/>
        <end position="574"/>
    </location>
</feature>
<evidence type="ECO:0000313" key="5">
    <source>
        <dbReference type="Proteomes" id="UP000707356"/>
    </source>
</evidence>
<sequence length="693" mass="75876">MSQFAVKLQCSNPECLYPDNQVGQPLCDRCQTPLSYRHLWVVGAAAEPDSLIDCRYLAVSPQIWLDTQPGLAPKAAPKLPNQALPYLRLHSHRRHLPQIFSLDAFSLDASSLNASGLDQAGKQPIFLLENAPISASGELLPLLREVWAEATPLRQLNWLWQMLRLWQPLQAEGVASSLLAVENLHCEGGQIRLRELLSDEQPAARVPVLSGFVAGEQAIAHIPQVRSSFSLNRSRPPELSDLAELWQAWTTAAHPTIRHHLRDWSEALAETSETGIRDTGISVIEVIEQLLTQRLREQAALLPLQVQTVGGTTTGDQRTHNEDACYPSGQPGGSGQMLPRVGIICDGIGGHAGGEVASQLALRSLQLQLRTWLAELALQPEPLPAEIIEQQLIGMVRVVNNMIATQNDLQGRAQRERMGTTLMLAVQPPSGQGSTGELYLVHVGDSRAYWLTVNVCQLLTVDDDVAGREVRAGRSLYQQVSERPDAAALTQAVGTHEADHLKIHVQRLVLDEDGILLLCSDGLSDHQLVEKSWESLTRPVLQDRLPLPVALQGWLDLAERQNGHDNASVVLMQCRLNSEPQLFEPKAIRKSTLLPQESVEPEPQELHELTDSARALLYDEEPAASKAAVLPKRPAAKTSDGWLLAVGIAAMTFVLGALGVAVWRELAPHGFRPDSVQPAPAVPRESPTETPAE</sequence>
<feature type="transmembrane region" description="Helical" evidence="2">
    <location>
        <begin position="642"/>
        <end position="663"/>
    </location>
</feature>